<dbReference type="Pfam" id="PF20594">
    <property type="entry name" value="DUF6794"/>
    <property type="match status" value="1"/>
</dbReference>
<dbReference type="EMBL" id="PIPQ01000005">
    <property type="protein sequence ID" value="RUO39858.1"/>
    <property type="molecule type" value="Genomic_DNA"/>
</dbReference>
<proteinExistence type="predicted"/>
<gene>
    <name evidence="3" type="ORF">CWE15_08895</name>
</gene>
<feature type="signal peptide" evidence="1">
    <location>
        <begin position="1"/>
        <end position="19"/>
    </location>
</feature>
<sequence>MYKLLLTVFICLVLSSCSSVPESSAESQTDTKASRTCKETALDIYKNLDQESINTLQETEKEDLIQFHFGWGMGIRNSYGLWSEDSPVRKSCAAMSGEQDMHPDSASSVIMELVWELVHDSM</sequence>
<feature type="chain" id="PRO_5019170508" description="DUF6794 domain-containing protein" evidence="1">
    <location>
        <begin position="20"/>
        <end position="122"/>
    </location>
</feature>
<organism evidence="3 4">
    <name type="scientific">Aliidiomarina taiwanensis</name>
    <dbReference type="NCBI Taxonomy" id="946228"/>
    <lineage>
        <taxon>Bacteria</taxon>
        <taxon>Pseudomonadati</taxon>
        <taxon>Pseudomonadota</taxon>
        <taxon>Gammaproteobacteria</taxon>
        <taxon>Alteromonadales</taxon>
        <taxon>Idiomarinaceae</taxon>
        <taxon>Aliidiomarina</taxon>
    </lineage>
</organism>
<evidence type="ECO:0000313" key="4">
    <source>
        <dbReference type="Proteomes" id="UP000286976"/>
    </source>
</evidence>
<reference evidence="3 4" key="1">
    <citation type="journal article" date="2011" name="Front. Microbiol.">
        <title>Genomic signatures of strain selection and enhancement in Bacillus atrophaeus var. globigii, a historical biowarfare simulant.</title>
        <authorList>
            <person name="Gibbons H.S."/>
            <person name="Broomall S.M."/>
            <person name="McNew L.A."/>
            <person name="Daligault H."/>
            <person name="Chapman C."/>
            <person name="Bruce D."/>
            <person name="Karavis M."/>
            <person name="Krepps M."/>
            <person name="McGregor P.A."/>
            <person name="Hong C."/>
            <person name="Park K.H."/>
            <person name="Akmal A."/>
            <person name="Feldman A."/>
            <person name="Lin J.S."/>
            <person name="Chang W.E."/>
            <person name="Higgs B.W."/>
            <person name="Demirev P."/>
            <person name="Lindquist J."/>
            <person name="Liem A."/>
            <person name="Fochler E."/>
            <person name="Read T.D."/>
            <person name="Tapia R."/>
            <person name="Johnson S."/>
            <person name="Bishop-Lilly K.A."/>
            <person name="Detter C."/>
            <person name="Han C."/>
            <person name="Sozhamannan S."/>
            <person name="Rosenzweig C.N."/>
            <person name="Skowronski E.W."/>
        </authorList>
    </citation>
    <scope>NUCLEOTIDE SEQUENCE [LARGE SCALE GENOMIC DNA]</scope>
    <source>
        <strain evidence="3 4">AIT1</strain>
    </source>
</reference>
<feature type="domain" description="DUF6794" evidence="2">
    <location>
        <begin position="42"/>
        <end position="116"/>
    </location>
</feature>
<evidence type="ECO:0000256" key="1">
    <source>
        <dbReference type="SAM" id="SignalP"/>
    </source>
</evidence>
<evidence type="ECO:0000259" key="2">
    <source>
        <dbReference type="Pfam" id="PF20594"/>
    </source>
</evidence>
<dbReference type="Proteomes" id="UP000286976">
    <property type="component" value="Unassembled WGS sequence"/>
</dbReference>
<comment type="caution">
    <text evidence="3">The sequence shown here is derived from an EMBL/GenBank/DDBJ whole genome shotgun (WGS) entry which is preliminary data.</text>
</comment>
<dbReference type="PROSITE" id="PS51257">
    <property type="entry name" value="PROKAR_LIPOPROTEIN"/>
    <property type="match status" value="1"/>
</dbReference>
<protein>
    <recommendedName>
        <fullName evidence="2">DUF6794 domain-containing protein</fullName>
    </recommendedName>
</protein>
<dbReference type="AlphaFoldDB" id="A0A432X142"/>
<dbReference type="RefSeq" id="WP_126757731.1">
    <property type="nucleotide sequence ID" value="NZ_PIPQ01000005.1"/>
</dbReference>
<keyword evidence="1" id="KW-0732">Signal</keyword>
<accession>A0A432X142</accession>
<keyword evidence="4" id="KW-1185">Reference proteome</keyword>
<name>A0A432X142_9GAMM</name>
<dbReference type="InterPro" id="IPR046744">
    <property type="entry name" value="DUF6794"/>
</dbReference>
<evidence type="ECO:0000313" key="3">
    <source>
        <dbReference type="EMBL" id="RUO39858.1"/>
    </source>
</evidence>